<reference evidence="2" key="1">
    <citation type="submission" date="2022-11" db="EMBL/GenBank/DDBJ databases">
        <authorList>
            <person name="Morgan W.R."/>
            <person name="Tartar A."/>
        </authorList>
    </citation>
    <scope>NUCLEOTIDE SEQUENCE</scope>
    <source>
        <strain evidence="2">ARSEF 373</strain>
    </source>
</reference>
<accession>A0AAV2Z5J8</accession>
<feature type="region of interest" description="Disordered" evidence="1">
    <location>
        <begin position="1"/>
        <end position="23"/>
    </location>
</feature>
<dbReference type="AlphaFoldDB" id="A0AAV2Z5J8"/>
<evidence type="ECO:0000313" key="2">
    <source>
        <dbReference type="EMBL" id="DBA00633.1"/>
    </source>
</evidence>
<comment type="caution">
    <text evidence="2">The sequence shown here is derived from an EMBL/GenBank/DDBJ whole genome shotgun (WGS) entry which is preliminary data.</text>
</comment>
<dbReference type="InterPro" id="IPR013785">
    <property type="entry name" value="Aldolase_TIM"/>
</dbReference>
<dbReference type="Gene3D" id="3.20.20.70">
    <property type="entry name" value="Aldolase class I"/>
    <property type="match status" value="1"/>
</dbReference>
<evidence type="ECO:0000256" key="1">
    <source>
        <dbReference type="SAM" id="MobiDB-lite"/>
    </source>
</evidence>
<organism evidence="2 3">
    <name type="scientific">Lagenidium giganteum</name>
    <dbReference type="NCBI Taxonomy" id="4803"/>
    <lineage>
        <taxon>Eukaryota</taxon>
        <taxon>Sar</taxon>
        <taxon>Stramenopiles</taxon>
        <taxon>Oomycota</taxon>
        <taxon>Peronosporomycetes</taxon>
        <taxon>Pythiales</taxon>
        <taxon>Pythiaceae</taxon>
    </lineage>
</organism>
<feature type="non-terminal residue" evidence="2">
    <location>
        <position position="1"/>
    </location>
</feature>
<protein>
    <submittedName>
        <fullName evidence="2">Uncharacterized protein</fullName>
    </submittedName>
</protein>
<dbReference type="Proteomes" id="UP001146120">
    <property type="component" value="Unassembled WGS sequence"/>
</dbReference>
<dbReference type="EMBL" id="DAKRPA010000060">
    <property type="protein sequence ID" value="DBA00633.1"/>
    <property type="molecule type" value="Genomic_DNA"/>
</dbReference>
<reference evidence="2" key="2">
    <citation type="journal article" date="2023" name="Microbiol Resour">
        <title>Decontamination and Annotation of the Draft Genome Sequence of the Oomycete Lagenidium giganteum ARSEF 373.</title>
        <authorList>
            <person name="Morgan W.R."/>
            <person name="Tartar A."/>
        </authorList>
    </citation>
    <scope>NUCLEOTIDE SEQUENCE</scope>
    <source>
        <strain evidence="2">ARSEF 373</strain>
    </source>
</reference>
<gene>
    <name evidence="2" type="ORF">N0F65_003562</name>
</gene>
<name>A0AAV2Z5J8_9STRA</name>
<sequence>PRCKHINQKMGSRVPLDPPKHDGGDGRYEMFTYAMEKLGKHGLGYLAILDGFGFGTHDKGRLLTAFDAKTAFKGVVMANCSYTNRATDLVCFDRPYISNPDVAKKFQHDWPLNADADHAGY</sequence>
<keyword evidence="3" id="KW-1185">Reference proteome</keyword>
<proteinExistence type="predicted"/>
<dbReference type="SUPFAM" id="SSF51395">
    <property type="entry name" value="FMN-linked oxidoreductases"/>
    <property type="match status" value="1"/>
</dbReference>
<evidence type="ECO:0000313" key="3">
    <source>
        <dbReference type="Proteomes" id="UP001146120"/>
    </source>
</evidence>